<reference evidence="1" key="2">
    <citation type="submission" date="2023-02" db="EMBL/GenBank/DDBJ databases">
        <authorList>
            <consortium name="DOE Joint Genome Institute"/>
            <person name="Mondo S.J."/>
            <person name="Chang Y."/>
            <person name="Wang Y."/>
            <person name="Ahrendt S."/>
            <person name="Andreopoulos W."/>
            <person name="Barry K."/>
            <person name="Beard J."/>
            <person name="Benny G.L."/>
            <person name="Blankenship S."/>
            <person name="Bonito G."/>
            <person name="Cuomo C."/>
            <person name="Desiro A."/>
            <person name="Gervers K.A."/>
            <person name="Hundley H."/>
            <person name="Kuo A."/>
            <person name="LaButti K."/>
            <person name="Lang B.F."/>
            <person name="Lipzen A."/>
            <person name="O'Donnell K."/>
            <person name="Pangilinan J."/>
            <person name="Reynolds N."/>
            <person name="Sandor L."/>
            <person name="Smith M.W."/>
            <person name="Tsang A."/>
            <person name="Grigoriev I.V."/>
            <person name="Stajich J.E."/>
            <person name="Spatafora J.W."/>
        </authorList>
    </citation>
    <scope>NUCLEOTIDE SEQUENCE</scope>
    <source>
        <strain evidence="1">RSA 2281</strain>
    </source>
</reference>
<organism evidence="1 2">
    <name type="scientific">Phascolomyces articulosus</name>
    <dbReference type="NCBI Taxonomy" id="60185"/>
    <lineage>
        <taxon>Eukaryota</taxon>
        <taxon>Fungi</taxon>
        <taxon>Fungi incertae sedis</taxon>
        <taxon>Mucoromycota</taxon>
        <taxon>Mucoromycotina</taxon>
        <taxon>Mucoromycetes</taxon>
        <taxon>Mucorales</taxon>
        <taxon>Lichtheimiaceae</taxon>
        <taxon>Phascolomyces</taxon>
    </lineage>
</organism>
<sequence length="284" mass="33117">MYKNRRWDQNCLSNSAANNLQNLTLLPDSNPIPSGYRPQVLSELLLAHLNLHMLPLQHLENEQAVSFLKSLTDSNAHTQKIHTPYARSVSGKVLKAPVTVPSLQYLVIVNNKTERAYISGKPRLFRLFQEHMWGYYPFNVNLQSWVSMTGWRRSAMSTNNYGRKPRCLHKLYSIQKLMSNCDMGEYFTDEEEYYDVYVDAMFDTACSVCDGIRYERVHCKECQCNHGQRTDYTMNDIYQDATFLYDKSLLLCVKNASQSAWQNHRSVEIVSNQIIYYDFAFDYC</sequence>
<dbReference type="Proteomes" id="UP001209540">
    <property type="component" value="Unassembled WGS sequence"/>
</dbReference>
<keyword evidence="2" id="KW-1185">Reference proteome</keyword>
<evidence type="ECO:0000313" key="2">
    <source>
        <dbReference type="Proteomes" id="UP001209540"/>
    </source>
</evidence>
<accession>A0AAD5P9L5</accession>
<dbReference type="AlphaFoldDB" id="A0AAD5P9L5"/>
<protein>
    <submittedName>
        <fullName evidence="1">Uncharacterized protein</fullName>
    </submittedName>
</protein>
<name>A0AAD5P9L5_9FUNG</name>
<proteinExistence type="predicted"/>
<dbReference type="EMBL" id="JAIXMP010000031">
    <property type="protein sequence ID" value="KAI9250891.1"/>
    <property type="molecule type" value="Genomic_DNA"/>
</dbReference>
<evidence type="ECO:0000313" key="1">
    <source>
        <dbReference type="EMBL" id="KAI9250891.1"/>
    </source>
</evidence>
<reference evidence="1" key="1">
    <citation type="journal article" date="2022" name="IScience">
        <title>Evolution of zygomycete secretomes and the origins of terrestrial fungal ecologies.</title>
        <authorList>
            <person name="Chang Y."/>
            <person name="Wang Y."/>
            <person name="Mondo S."/>
            <person name="Ahrendt S."/>
            <person name="Andreopoulos W."/>
            <person name="Barry K."/>
            <person name="Beard J."/>
            <person name="Benny G.L."/>
            <person name="Blankenship S."/>
            <person name="Bonito G."/>
            <person name="Cuomo C."/>
            <person name="Desiro A."/>
            <person name="Gervers K.A."/>
            <person name="Hundley H."/>
            <person name="Kuo A."/>
            <person name="LaButti K."/>
            <person name="Lang B.F."/>
            <person name="Lipzen A."/>
            <person name="O'Donnell K."/>
            <person name="Pangilinan J."/>
            <person name="Reynolds N."/>
            <person name="Sandor L."/>
            <person name="Smith M.E."/>
            <person name="Tsang A."/>
            <person name="Grigoriev I.V."/>
            <person name="Stajich J.E."/>
            <person name="Spatafora J.W."/>
        </authorList>
    </citation>
    <scope>NUCLEOTIDE SEQUENCE</scope>
    <source>
        <strain evidence="1">RSA 2281</strain>
    </source>
</reference>
<comment type="caution">
    <text evidence="1">The sequence shown here is derived from an EMBL/GenBank/DDBJ whole genome shotgun (WGS) entry which is preliminary data.</text>
</comment>
<gene>
    <name evidence="1" type="ORF">BDA99DRAFT_541543</name>
</gene>